<dbReference type="NCBIfam" id="TIGR00420">
    <property type="entry name" value="trmU"/>
    <property type="match status" value="1"/>
</dbReference>
<dbReference type="NCBIfam" id="NF001138">
    <property type="entry name" value="PRK00143.1"/>
    <property type="match status" value="1"/>
</dbReference>
<evidence type="ECO:0000256" key="4">
    <source>
        <dbReference type="ARBA" id="ARBA00022741"/>
    </source>
</evidence>
<keyword evidence="3" id="KW-0819">tRNA processing</keyword>
<protein>
    <submittedName>
        <fullName evidence="10">Trna-specific 2-thiouridylase mnma</fullName>
    </submittedName>
</protein>
<keyword evidence="2" id="KW-0808">Transferase</keyword>
<dbReference type="InterPro" id="IPR023382">
    <property type="entry name" value="MnmA-like_central_sf"/>
</dbReference>
<evidence type="ECO:0000256" key="7">
    <source>
        <dbReference type="ARBA" id="ARBA00023157"/>
    </source>
</evidence>
<dbReference type="FunFam" id="2.30.30.280:FF:000001">
    <property type="entry name" value="tRNA-specific 2-thiouridylase MnmA"/>
    <property type="match status" value="1"/>
</dbReference>
<accession>A0A0W8E2L2</accession>
<evidence type="ECO:0000313" key="10">
    <source>
        <dbReference type="EMBL" id="KUG02673.1"/>
    </source>
</evidence>
<dbReference type="Pfam" id="PF03054">
    <property type="entry name" value="tRNA_Me_trans"/>
    <property type="match status" value="1"/>
</dbReference>
<dbReference type="GO" id="GO:0000049">
    <property type="term" value="F:tRNA binding"/>
    <property type="evidence" value="ECO:0007669"/>
    <property type="project" value="UniProtKB-KW"/>
</dbReference>
<keyword evidence="7" id="KW-1015">Disulfide bond</keyword>
<keyword evidence="6" id="KW-0694">RNA-binding</keyword>
<dbReference type="Pfam" id="PF20258">
    <property type="entry name" value="tRNA_Me_trans_C"/>
    <property type="match status" value="1"/>
</dbReference>
<dbReference type="EMBL" id="LNQE01001916">
    <property type="protein sequence ID" value="KUG02673.1"/>
    <property type="molecule type" value="Genomic_DNA"/>
</dbReference>
<keyword evidence="4" id="KW-0547">Nucleotide-binding</keyword>
<sequence length="342" mass="38455">MKIAVLMSGGVDSSMAALLLKEKGYDVFGLTMINWDSKAAEQAAEAAHYLGISHQVVDLRKVFYKRVIEYFYRSYENGLTPNPCVECNRHIKFGALLDHALQKDFDLVATGHYARVELDTMGDRYLLKKGVDRLKDQSYFLYGLKQEQLGRSVFPLGSLNKTEVIQMAREAGIKGTTNPESQEICFIDADYRVFLQDKVDYRPGQVIDLNGKILGNHRGLPFYTVGQRRGLGISAGRPVYVVALDVEKNHLIVGDEPDLYHDRLLTEDNNFIFKEIIDLPIQAEVKIRYASQPAPALLEKAADDMLQITFESPQRAITHGQSAVYYLDDYVLGGGIIVRPSI</sequence>
<organism evidence="10">
    <name type="scientific">hydrocarbon metagenome</name>
    <dbReference type="NCBI Taxonomy" id="938273"/>
    <lineage>
        <taxon>unclassified sequences</taxon>
        <taxon>metagenomes</taxon>
        <taxon>ecological metagenomes</taxon>
    </lineage>
</organism>
<dbReference type="PANTHER" id="PTHR11933:SF5">
    <property type="entry name" value="MITOCHONDRIAL TRNA-SPECIFIC 2-THIOURIDYLASE 1"/>
    <property type="match status" value="1"/>
</dbReference>
<gene>
    <name evidence="10" type="ORF">ASZ90_020041</name>
</gene>
<dbReference type="InterPro" id="IPR046885">
    <property type="entry name" value="MnmA-like_C"/>
</dbReference>
<reference evidence="10" key="1">
    <citation type="journal article" date="2015" name="Proc. Natl. Acad. Sci. U.S.A.">
        <title>Networks of energetic and metabolic interactions define dynamics in microbial communities.</title>
        <authorList>
            <person name="Embree M."/>
            <person name="Liu J.K."/>
            <person name="Al-Bassam M.M."/>
            <person name="Zengler K."/>
        </authorList>
    </citation>
    <scope>NUCLEOTIDE SEQUENCE</scope>
</reference>
<comment type="caution">
    <text evidence="10">The sequence shown here is derived from an EMBL/GenBank/DDBJ whole genome shotgun (WGS) entry which is preliminary data.</text>
</comment>
<dbReference type="HAMAP" id="MF_00144">
    <property type="entry name" value="tRNA_thiouridyl_MnmA"/>
    <property type="match status" value="1"/>
</dbReference>
<dbReference type="Gene3D" id="2.30.30.280">
    <property type="entry name" value="Adenine nucleotide alpha hydrolases-like domains"/>
    <property type="match status" value="1"/>
</dbReference>
<dbReference type="CDD" id="cd01998">
    <property type="entry name" value="MnmA_TRMU-like"/>
    <property type="match status" value="1"/>
</dbReference>
<name>A0A0W8E2L2_9ZZZZ</name>
<dbReference type="InterPro" id="IPR014729">
    <property type="entry name" value="Rossmann-like_a/b/a_fold"/>
</dbReference>
<dbReference type="InterPro" id="IPR004506">
    <property type="entry name" value="MnmA-like"/>
</dbReference>
<dbReference type="PANTHER" id="PTHR11933">
    <property type="entry name" value="TRNA 5-METHYLAMINOMETHYL-2-THIOURIDYLATE -METHYLTRANSFERASE"/>
    <property type="match status" value="1"/>
</dbReference>
<dbReference type="SUPFAM" id="SSF52402">
    <property type="entry name" value="Adenine nucleotide alpha hydrolases-like"/>
    <property type="match status" value="1"/>
</dbReference>
<dbReference type="InterPro" id="IPR046884">
    <property type="entry name" value="MnmA-like_central"/>
</dbReference>
<evidence type="ECO:0000256" key="1">
    <source>
        <dbReference type="ARBA" id="ARBA00022555"/>
    </source>
</evidence>
<evidence type="ECO:0000259" key="9">
    <source>
        <dbReference type="Pfam" id="PF20259"/>
    </source>
</evidence>
<proteinExistence type="inferred from homology"/>
<evidence type="ECO:0000256" key="3">
    <source>
        <dbReference type="ARBA" id="ARBA00022694"/>
    </source>
</evidence>
<dbReference type="GO" id="GO:0016783">
    <property type="term" value="F:sulfurtransferase activity"/>
    <property type="evidence" value="ECO:0007669"/>
    <property type="project" value="InterPro"/>
</dbReference>
<feature type="domain" description="tRNA-specific 2-thiouridylase MnmA-like C-terminal" evidence="8">
    <location>
        <begin position="262"/>
        <end position="337"/>
    </location>
</feature>
<feature type="domain" description="tRNA-specific 2-thiouridylase MnmA-like central" evidence="9">
    <location>
        <begin position="194"/>
        <end position="255"/>
    </location>
</feature>
<keyword evidence="5" id="KW-0067">ATP-binding</keyword>
<evidence type="ECO:0000256" key="5">
    <source>
        <dbReference type="ARBA" id="ARBA00022840"/>
    </source>
</evidence>
<dbReference type="Gene3D" id="2.40.30.10">
    <property type="entry name" value="Translation factors"/>
    <property type="match status" value="1"/>
</dbReference>
<evidence type="ECO:0000256" key="6">
    <source>
        <dbReference type="ARBA" id="ARBA00022884"/>
    </source>
</evidence>
<evidence type="ECO:0000256" key="2">
    <source>
        <dbReference type="ARBA" id="ARBA00022679"/>
    </source>
</evidence>
<keyword evidence="1" id="KW-0820">tRNA-binding</keyword>
<dbReference type="Pfam" id="PF20259">
    <property type="entry name" value="tRNA_Me_trans_M"/>
    <property type="match status" value="1"/>
</dbReference>
<dbReference type="AlphaFoldDB" id="A0A0W8E2L2"/>
<evidence type="ECO:0000259" key="8">
    <source>
        <dbReference type="Pfam" id="PF20258"/>
    </source>
</evidence>
<dbReference type="GO" id="GO:0005524">
    <property type="term" value="F:ATP binding"/>
    <property type="evidence" value="ECO:0007669"/>
    <property type="project" value="UniProtKB-KW"/>
</dbReference>
<dbReference type="Gene3D" id="3.40.50.620">
    <property type="entry name" value="HUPs"/>
    <property type="match status" value="1"/>
</dbReference>
<dbReference type="GO" id="GO:0002143">
    <property type="term" value="P:tRNA wobble position uridine thiolation"/>
    <property type="evidence" value="ECO:0007669"/>
    <property type="project" value="TreeGrafter"/>
</dbReference>